<dbReference type="PANTHER" id="PTHR43775">
    <property type="entry name" value="FATTY ACID SYNTHASE"/>
    <property type="match status" value="1"/>
</dbReference>
<evidence type="ECO:0000256" key="2">
    <source>
        <dbReference type="ARBA" id="ARBA00022553"/>
    </source>
</evidence>
<keyword evidence="2" id="KW-0597">Phosphoprotein</keyword>
<dbReference type="PROSITE" id="PS00012">
    <property type="entry name" value="PHOSPHOPANTETHEINE"/>
    <property type="match status" value="1"/>
</dbReference>
<dbReference type="GO" id="GO:0006633">
    <property type="term" value="P:fatty acid biosynthetic process"/>
    <property type="evidence" value="ECO:0007669"/>
    <property type="project" value="TreeGrafter"/>
</dbReference>
<dbReference type="SMART" id="SM00823">
    <property type="entry name" value="PKS_PP"/>
    <property type="match status" value="1"/>
</dbReference>
<accession>M3A3C7</accession>
<keyword evidence="1" id="KW-0596">Phosphopantetheine</keyword>
<evidence type="ECO:0000313" key="5">
    <source>
        <dbReference type="EMBL" id="EME99558.1"/>
    </source>
</evidence>
<organism evidence="5 6">
    <name type="scientific">Streptomyces mobaraensis (strain ATCC 29032 / DSM 40847 / JCM 4168 / NBRC 13819 / NCIMB 11159 / IPCR 16-22)</name>
    <dbReference type="NCBI Taxonomy" id="1223523"/>
    <lineage>
        <taxon>Bacteria</taxon>
        <taxon>Bacillati</taxon>
        <taxon>Actinomycetota</taxon>
        <taxon>Actinomycetes</taxon>
        <taxon>Kitasatosporales</taxon>
        <taxon>Streptomycetaceae</taxon>
        <taxon>Streptomyces</taxon>
    </lineage>
</organism>
<dbReference type="SUPFAM" id="SSF47336">
    <property type="entry name" value="ACP-like"/>
    <property type="match status" value="1"/>
</dbReference>
<protein>
    <submittedName>
        <fullName evidence="5">Beta-ketoacyl synthase</fullName>
    </submittedName>
</protein>
<dbReference type="InterPro" id="IPR050091">
    <property type="entry name" value="PKS_NRPS_Biosynth_Enz"/>
</dbReference>
<comment type="caution">
    <text evidence="5">The sequence shown here is derived from an EMBL/GenBank/DDBJ whole genome shotgun (WGS) entry which is preliminary data.</text>
</comment>
<dbReference type="EMBL" id="AORZ01000046">
    <property type="protein sequence ID" value="EME99558.1"/>
    <property type="molecule type" value="Genomic_DNA"/>
</dbReference>
<reference evidence="5 6" key="1">
    <citation type="journal article" date="2013" name="Genome Announc.">
        <title>Whole-Genome Shotgun Assembly and Analysis of the Genome of Streptomyces mobaraensis DSM 40847, a Strain for Industrial Production of Microbial Transglutaminase.</title>
        <authorList>
            <person name="Yang H."/>
            <person name="He T."/>
            <person name="Wu W."/>
            <person name="Zhu W."/>
            <person name="Lu B."/>
            <person name="Sun W."/>
        </authorList>
    </citation>
    <scope>NUCLEOTIDE SEQUENCE [LARGE SCALE GENOMIC DNA]</scope>
    <source>
        <strain evidence="5 6">DSM 40847</strain>
    </source>
</reference>
<dbReference type="InterPro" id="IPR020806">
    <property type="entry name" value="PKS_PP-bd"/>
</dbReference>
<dbReference type="PROSITE" id="PS50075">
    <property type="entry name" value="CARRIER"/>
    <property type="match status" value="1"/>
</dbReference>
<dbReference type="SMART" id="SM01294">
    <property type="entry name" value="PKS_PP_betabranch"/>
    <property type="match status" value="1"/>
</dbReference>
<gene>
    <name evidence="5" type="ORF">H340_16021</name>
</gene>
<feature type="non-terminal residue" evidence="5">
    <location>
        <position position="113"/>
    </location>
</feature>
<evidence type="ECO:0000259" key="4">
    <source>
        <dbReference type="PROSITE" id="PS50075"/>
    </source>
</evidence>
<feature type="domain" description="Carrier" evidence="4">
    <location>
        <begin position="28"/>
        <end position="105"/>
    </location>
</feature>
<sequence length="113" mass="11890">MHVSTAESAGNRTAGSLAGQVAEAAPGDRLRRVLDAVLAETADLLGRTPDTIDPHRAYLDYGYNSLAALELTGRLSRAFGLDLPLTLLFDHPNPRAVAGELLGRLGLDTAPAE</sequence>
<dbReference type="Proteomes" id="UP000011740">
    <property type="component" value="Unassembled WGS sequence"/>
</dbReference>
<evidence type="ECO:0000256" key="1">
    <source>
        <dbReference type="ARBA" id="ARBA00022450"/>
    </source>
</evidence>
<dbReference type="GO" id="GO:0017000">
    <property type="term" value="P:antibiotic biosynthetic process"/>
    <property type="evidence" value="ECO:0007669"/>
    <property type="project" value="UniProtKB-ARBA"/>
</dbReference>
<dbReference type="eggNOG" id="COG3321">
    <property type="taxonomic scope" value="Bacteria"/>
</dbReference>
<evidence type="ECO:0000313" key="6">
    <source>
        <dbReference type="Proteomes" id="UP000011740"/>
    </source>
</evidence>
<dbReference type="InterPro" id="IPR006162">
    <property type="entry name" value="Ppantetheine_attach_site"/>
</dbReference>
<dbReference type="PANTHER" id="PTHR43775:SF37">
    <property type="entry name" value="SI:DKEY-61P9.11"/>
    <property type="match status" value="1"/>
</dbReference>
<dbReference type="Pfam" id="PF00550">
    <property type="entry name" value="PP-binding"/>
    <property type="match status" value="1"/>
</dbReference>
<dbReference type="InterPro" id="IPR009081">
    <property type="entry name" value="PP-bd_ACP"/>
</dbReference>
<feature type="region of interest" description="Disordered" evidence="3">
    <location>
        <begin position="1"/>
        <end position="23"/>
    </location>
</feature>
<proteinExistence type="predicted"/>
<name>M3A3C7_STRM1</name>
<feature type="compositionally biased region" description="Polar residues" evidence="3">
    <location>
        <begin position="1"/>
        <end position="14"/>
    </location>
</feature>
<dbReference type="GO" id="GO:0004312">
    <property type="term" value="F:fatty acid synthase activity"/>
    <property type="evidence" value="ECO:0007669"/>
    <property type="project" value="TreeGrafter"/>
</dbReference>
<evidence type="ECO:0000256" key="3">
    <source>
        <dbReference type="SAM" id="MobiDB-lite"/>
    </source>
</evidence>
<dbReference type="STRING" id="1223523.H340_16021"/>
<dbReference type="InterPro" id="IPR036736">
    <property type="entry name" value="ACP-like_sf"/>
</dbReference>
<dbReference type="Gene3D" id="1.10.1200.10">
    <property type="entry name" value="ACP-like"/>
    <property type="match status" value="1"/>
</dbReference>
<dbReference type="AlphaFoldDB" id="M3A3C7"/>
<dbReference type="GO" id="GO:0031177">
    <property type="term" value="F:phosphopantetheine binding"/>
    <property type="evidence" value="ECO:0007669"/>
    <property type="project" value="InterPro"/>
</dbReference>